<feature type="transmembrane region" description="Helical" evidence="8">
    <location>
        <begin position="112"/>
        <end position="138"/>
    </location>
</feature>
<feature type="transmembrane region" description="Helical" evidence="8">
    <location>
        <begin position="306"/>
        <end position="329"/>
    </location>
</feature>
<organism evidence="10">
    <name type="scientific">Streptomyces sp. R39</name>
    <dbReference type="NCBI Taxonomy" id="3238631"/>
    <lineage>
        <taxon>Bacteria</taxon>
        <taxon>Bacillati</taxon>
        <taxon>Actinomycetota</taxon>
        <taxon>Actinomycetes</taxon>
        <taxon>Kitasatosporales</taxon>
        <taxon>Streptomycetaceae</taxon>
        <taxon>Streptomyces</taxon>
    </lineage>
</organism>
<feature type="region of interest" description="Disordered" evidence="7">
    <location>
        <begin position="1"/>
        <end position="26"/>
    </location>
</feature>
<keyword evidence="5 8" id="KW-1133">Transmembrane helix</keyword>
<dbReference type="AlphaFoldDB" id="A0AB39R1L8"/>
<keyword evidence="6 8" id="KW-0472">Membrane</keyword>
<evidence type="ECO:0000256" key="5">
    <source>
        <dbReference type="ARBA" id="ARBA00022989"/>
    </source>
</evidence>
<dbReference type="PROSITE" id="PS50850">
    <property type="entry name" value="MFS"/>
    <property type="match status" value="1"/>
</dbReference>
<feature type="transmembrane region" description="Helical" evidence="8">
    <location>
        <begin position="335"/>
        <end position="358"/>
    </location>
</feature>
<keyword evidence="3" id="KW-1003">Cell membrane</keyword>
<keyword evidence="2" id="KW-0813">Transport</keyword>
<protein>
    <submittedName>
        <fullName evidence="10">MFS transporter</fullName>
    </submittedName>
</protein>
<dbReference type="RefSeq" id="WP_369227266.1">
    <property type="nucleotide sequence ID" value="NZ_CP163441.1"/>
</dbReference>
<evidence type="ECO:0000256" key="7">
    <source>
        <dbReference type="SAM" id="MobiDB-lite"/>
    </source>
</evidence>
<dbReference type="Pfam" id="PF05977">
    <property type="entry name" value="MFS_3"/>
    <property type="match status" value="1"/>
</dbReference>
<feature type="transmembrane region" description="Helical" evidence="8">
    <location>
        <begin position="398"/>
        <end position="418"/>
    </location>
</feature>
<gene>
    <name evidence="10" type="ORF">AB5J52_42975</name>
</gene>
<dbReference type="EMBL" id="CP163441">
    <property type="protein sequence ID" value="XDQ48483.1"/>
    <property type="molecule type" value="Genomic_DNA"/>
</dbReference>
<proteinExistence type="predicted"/>
<evidence type="ECO:0000256" key="3">
    <source>
        <dbReference type="ARBA" id="ARBA00022475"/>
    </source>
</evidence>
<evidence type="ECO:0000256" key="2">
    <source>
        <dbReference type="ARBA" id="ARBA00022448"/>
    </source>
</evidence>
<comment type="subcellular location">
    <subcellularLocation>
        <location evidence="1">Cell membrane</location>
        <topology evidence="1">Multi-pass membrane protein</topology>
    </subcellularLocation>
</comment>
<dbReference type="SUPFAM" id="SSF103473">
    <property type="entry name" value="MFS general substrate transporter"/>
    <property type="match status" value="1"/>
</dbReference>
<dbReference type="PANTHER" id="PTHR23513">
    <property type="entry name" value="INTEGRAL MEMBRANE EFFLUX PROTEIN-RELATED"/>
    <property type="match status" value="1"/>
</dbReference>
<dbReference type="GO" id="GO:0022857">
    <property type="term" value="F:transmembrane transporter activity"/>
    <property type="evidence" value="ECO:0007669"/>
    <property type="project" value="InterPro"/>
</dbReference>
<dbReference type="CDD" id="cd06173">
    <property type="entry name" value="MFS_MefA_like"/>
    <property type="match status" value="1"/>
</dbReference>
<accession>A0AB39R1L8</accession>
<dbReference type="PANTHER" id="PTHR23513:SF6">
    <property type="entry name" value="MAJOR FACILITATOR SUPERFAMILY ASSOCIATED DOMAIN-CONTAINING PROTEIN"/>
    <property type="match status" value="1"/>
</dbReference>
<name>A0AB39R1L8_9ACTN</name>
<dbReference type="InterPro" id="IPR036259">
    <property type="entry name" value="MFS_trans_sf"/>
</dbReference>
<evidence type="ECO:0000313" key="10">
    <source>
        <dbReference type="EMBL" id="XDQ48483.1"/>
    </source>
</evidence>
<feature type="transmembrane region" description="Helical" evidence="8">
    <location>
        <begin position="370"/>
        <end position="392"/>
    </location>
</feature>
<reference evidence="10" key="1">
    <citation type="submission" date="2024-07" db="EMBL/GenBank/DDBJ databases">
        <authorList>
            <person name="Yu S.T."/>
        </authorList>
    </citation>
    <scope>NUCLEOTIDE SEQUENCE</scope>
    <source>
        <strain evidence="10">R39</strain>
    </source>
</reference>
<feature type="transmembrane region" description="Helical" evidence="8">
    <location>
        <begin position="38"/>
        <end position="59"/>
    </location>
</feature>
<evidence type="ECO:0000256" key="4">
    <source>
        <dbReference type="ARBA" id="ARBA00022692"/>
    </source>
</evidence>
<feature type="transmembrane region" description="Helical" evidence="8">
    <location>
        <begin position="194"/>
        <end position="214"/>
    </location>
</feature>
<evidence type="ECO:0000256" key="6">
    <source>
        <dbReference type="ARBA" id="ARBA00023136"/>
    </source>
</evidence>
<evidence type="ECO:0000259" key="9">
    <source>
        <dbReference type="PROSITE" id="PS50850"/>
    </source>
</evidence>
<keyword evidence="4 8" id="KW-0812">Transmembrane</keyword>
<sequence length="430" mass="44121">MTSPDTRAPAEPRPPDPPDAPDAAAAGPVVPLHRNRDFLLLWGGSAVSLLGSTATTIAYPLLVLAITGSPFAAGLAGFVALLPALLLPLPAGALVDRWPRRRLMIWCDALRALGAAAIAVAAALGVLGLPLVLAVSFVEGALTVFHGLAAHAAVPNVVPKSQLPLALSRNEARGRAAVMLGTPLGGVLFGLGRAVPFLADALSYLVSLTGLLFIRKEFEAERSSRAGSMGEQVREGLRWLWRQPFLRTTTLLVAGSNLMFRALFLVTIVLATDVGASSAGVGLMVGVAGGGGVLGSLAAPWFARRVALGSLVIGANWAWAVLMAVIAFSRGPFTLAAAYAAMWFVGPLWNVALGSYQLGITPDRLRGRVLAAMTTLSNGALPIGSLLGGLLLDSAGARTAALALAGWMVLIAGAASLARSVRGTPGAPAR</sequence>
<dbReference type="InterPro" id="IPR010290">
    <property type="entry name" value="TM_effector"/>
</dbReference>
<evidence type="ECO:0000256" key="1">
    <source>
        <dbReference type="ARBA" id="ARBA00004651"/>
    </source>
</evidence>
<dbReference type="GO" id="GO:0005886">
    <property type="term" value="C:plasma membrane"/>
    <property type="evidence" value="ECO:0007669"/>
    <property type="project" value="UniProtKB-SubCell"/>
</dbReference>
<evidence type="ECO:0000256" key="8">
    <source>
        <dbReference type="SAM" id="Phobius"/>
    </source>
</evidence>
<dbReference type="Gene3D" id="1.20.1250.20">
    <property type="entry name" value="MFS general substrate transporter like domains"/>
    <property type="match status" value="1"/>
</dbReference>
<feature type="transmembrane region" description="Helical" evidence="8">
    <location>
        <begin position="278"/>
        <end position="299"/>
    </location>
</feature>
<feature type="transmembrane region" description="Helical" evidence="8">
    <location>
        <begin position="251"/>
        <end position="272"/>
    </location>
</feature>
<dbReference type="InterPro" id="IPR020846">
    <property type="entry name" value="MFS_dom"/>
</dbReference>
<feature type="domain" description="Major facilitator superfamily (MFS) profile" evidence="9">
    <location>
        <begin position="37"/>
        <end position="424"/>
    </location>
</feature>
<feature type="transmembrane region" description="Helical" evidence="8">
    <location>
        <begin position="71"/>
        <end position="91"/>
    </location>
</feature>